<dbReference type="Proteomes" id="UP001519460">
    <property type="component" value="Unassembled WGS sequence"/>
</dbReference>
<comment type="caution">
    <text evidence="1">The sequence shown here is derived from an EMBL/GenBank/DDBJ whole genome shotgun (WGS) entry which is preliminary data.</text>
</comment>
<gene>
    <name evidence="1" type="ORF">BaRGS_00017206</name>
</gene>
<protein>
    <submittedName>
        <fullName evidence="1">Uncharacterized protein</fullName>
    </submittedName>
</protein>
<dbReference type="AlphaFoldDB" id="A0ABD0KWF2"/>
<proteinExistence type="predicted"/>
<feature type="non-terminal residue" evidence="1">
    <location>
        <position position="1"/>
    </location>
</feature>
<sequence>TLTQPTKRGRGICVRKTRTATERQTDRSWVTQTVTGLQNTTLCPTLLASQGYVNPWIQMPAAVVPSSVQVLQLENRQANQRKDLDWNAKDCVCSRAGCE</sequence>
<dbReference type="EMBL" id="JACVVK020000113">
    <property type="protein sequence ID" value="KAK7491567.1"/>
    <property type="molecule type" value="Genomic_DNA"/>
</dbReference>
<organism evidence="1 2">
    <name type="scientific">Batillaria attramentaria</name>
    <dbReference type="NCBI Taxonomy" id="370345"/>
    <lineage>
        <taxon>Eukaryota</taxon>
        <taxon>Metazoa</taxon>
        <taxon>Spiralia</taxon>
        <taxon>Lophotrochozoa</taxon>
        <taxon>Mollusca</taxon>
        <taxon>Gastropoda</taxon>
        <taxon>Caenogastropoda</taxon>
        <taxon>Sorbeoconcha</taxon>
        <taxon>Cerithioidea</taxon>
        <taxon>Batillariidae</taxon>
        <taxon>Batillaria</taxon>
    </lineage>
</organism>
<evidence type="ECO:0000313" key="1">
    <source>
        <dbReference type="EMBL" id="KAK7491567.1"/>
    </source>
</evidence>
<evidence type="ECO:0000313" key="2">
    <source>
        <dbReference type="Proteomes" id="UP001519460"/>
    </source>
</evidence>
<reference evidence="1 2" key="1">
    <citation type="journal article" date="2023" name="Sci. Data">
        <title>Genome assembly of the Korean intertidal mud-creeper Batillaria attramentaria.</title>
        <authorList>
            <person name="Patra A.K."/>
            <person name="Ho P.T."/>
            <person name="Jun S."/>
            <person name="Lee S.J."/>
            <person name="Kim Y."/>
            <person name="Won Y.J."/>
        </authorList>
    </citation>
    <scope>NUCLEOTIDE SEQUENCE [LARGE SCALE GENOMIC DNA]</scope>
    <source>
        <strain evidence="1">Wonlab-2016</strain>
    </source>
</reference>
<accession>A0ABD0KWF2</accession>
<name>A0ABD0KWF2_9CAEN</name>
<keyword evidence="2" id="KW-1185">Reference proteome</keyword>